<accession>A0A8I0PI55</accession>
<dbReference type="InterPro" id="IPR011042">
    <property type="entry name" value="6-blade_b-propeller_TolB-like"/>
</dbReference>
<dbReference type="EMBL" id="JADBGF010000001">
    <property type="protein sequence ID" value="MBE1601938.1"/>
    <property type="molecule type" value="Genomic_DNA"/>
</dbReference>
<dbReference type="AlphaFoldDB" id="A0A8I0PI55"/>
<dbReference type="PANTHER" id="PTHR40274:SF4">
    <property type="entry name" value="BLL1406 PROTEIN"/>
    <property type="match status" value="1"/>
</dbReference>
<protein>
    <submittedName>
        <fullName evidence="2">Sugar lactone lactonase YvrE</fullName>
    </submittedName>
</protein>
<evidence type="ECO:0000313" key="2">
    <source>
        <dbReference type="EMBL" id="MBE1601938.1"/>
    </source>
</evidence>
<dbReference type="PANTHER" id="PTHR40274">
    <property type="entry name" value="VIRGINIAMYCIN B LYASE"/>
    <property type="match status" value="1"/>
</dbReference>
<dbReference type="GeneID" id="86832536"/>
<evidence type="ECO:0000256" key="1">
    <source>
        <dbReference type="SAM" id="MobiDB-lite"/>
    </source>
</evidence>
<reference evidence="2 3" key="1">
    <citation type="submission" date="2020-10" db="EMBL/GenBank/DDBJ databases">
        <title>Sequencing the genomes of 1000 actinobacteria strains.</title>
        <authorList>
            <person name="Klenk H.-P."/>
        </authorList>
    </citation>
    <scope>NUCLEOTIDE SEQUENCE [LARGE SCALE GENOMIC DNA]</scope>
    <source>
        <strain evidence="2 3">DSM 41803</strain>
    </source>
</reference>
<dbReference type="RefSeq" id="WP_046919928.1">
    <property type="nucleotide sequence ID" value="NZ_JADBGF010000001.1"/>
</dbReference>
<dbReference type="SUPFAM" id="SSF63825">
    <property type="entry name" value="YWTD domain"/>
    <property type="match status" value="2"/>
</dbReference>
<dbReference type="SUPFAM" id="SSF63829">
    <property type="entry name" value="Calcium-dependent phosphotriesterase"/>
    <property type="match status" value="1"/>
</dbReference>
<proteinExistence type="predicted"/>
<keyword evidence="3" id="KW-1185">Reference proteome</keyword>
<dbReference type="OrthoDB" id="9768084at2"/>
<evidence type="ECO:0000313" key="3">
    <source>
        <dbReference type="Proteomes" id="UP000629287"/>
    </source>
</evidence>
<sequence>MTWAPEDTTAPGTEPGAGPNRYDESGALRTTGPRWRARRLNPPNPLWGSNGVAFGPDGRLYVAQFLAGQISAVDPATGDVDVVVPMDGPVQSPDDLAFGADGSMYIADLVPGRVWRRSPAGEYHLVSDDVTNPNGITCVGDRLFVNEMKPGGRLVELFPDGGDPVVLTDGLALGNAMQLGPDGHLYYPHMLTGQVWRIPPDGGTPEVVAEDVHEPVAVRFDRGGVLHVLSRGVEGIVTRVDLHGGGSRTRVTSGLRGLDNAAFDAENRMFVSSYASGGITELHPDGRTREIVRRGFDGPYGVTVDLGGTVHAADHYRLASPATTDEGEPLGPSPQAGPGGVRTHLLLPFAHGITADGELLHHTSQFGTVRTYDTTTGEVRERARGLSRPLGIAVRPDGALVVAETGAGRVLALGDEDGSGSDSVTVLAEGLDQPTDVVFDAEGRLYVSEERLGAVLRIGVDGGTAVVVDGLGAPQGLTVLGAELFVVETGHRRLRSVRLTTGESRIELEELPVGPPPGVVPRTEPALFADVMPGMARRFAGLATAPDGTLLLSADGEGTVLRLTSRQEDRPEG</sequence>
<dbReference type="Gene3D" id="2.120.10.30">
    <property type="entry name" value="TolB, C-terminal domain"/>
    <property type="match status" value="3"/>
</dbReference>
<organism evidence="2 3">
    <name type="scientific">Streptomyces stelliscabiei</name>
    <dbReference type="NCBI Taxonomy" id="146820"/>
    <lineage>
        <taxon>Bacteria</taxon>
        <taxon>Bacillati</taxon>
        <taxon>Actinomycetota</taxon>
        <taxon>Actinomycetes</taxon>
        <taxon>Kitasatosporales</taxon>
        <taxon>Streptomycetaceae</taxon>
        <taxon>Streptomyces</taxon>
    </lineage>
</organism>
<dbReference type="InterPro" id="IPR051344">
    <property type="entry name" value="Vgb"/>
</dbReference>
<feature type="region of interest" description="Disordered" evidence="1">
    <location>
        <begin position="1"/>
        <end position="42"/>
    </location>
</feature>
<gene>
    <name evidence="2" type="ORF">H4687_008067</name>
</gene>
<dbReference type="Proteomes" id="UP000629287">
    <property type="component" value="Unassembled WGS sequence"/>
</dbReference>
<comment type="caution">
    <text evidence="2">The sequence shown here is derived from an EMBL/GenBank/DDBJ whole genome shotgun (WGS) entry which is preliminary data.</text>
</comment>
<name>A0A8I0PI55_9ACTN</name>